<feature type="transmembrane region" description="Helical" evidence="1">
    <location>
        <begin position="163"/>
        <end position="183"/>
    </location>
</feature>
<feature type="transmembrane region" description="Helical" evidence="1">
    <location>
        <begin position="129"/>
        <end position="151"/>
    </location>
</feature>
<proteinExistence type="predicted"/>
<feature type="transmembrane region" description="Helical" evidence="1">
    <location>
        <begin position="88"/>
        <end position="109"/>
    </location>
</feature>
<keyword evidence="1" id="KW-0812">Transmembrane</keyword>
<dbReference type="EMBL" id="AP022560">
    <property type="protein sequence ID" value="BBX04672.1"/>
    <property type="molecule type" value="Genomic_DNA"/>
</dbReference>
<feature type="transmembrane region" description="Helical" evidence="1">
    <location>
        <begin position="195"/>
        <end position="216"/>
    </location>
</feature>
<organism evidence="2 3">
    <name type="scientific">Mycolicibacterium moriokaense</name>
    <dbReference type="NCBI Taxonomy" id="39691"/>
    <lineage>
        <taxon>Bacteria</taxon>
        <taxon>Bacillati</taxon>
        <taxon>Actinomycetota</taxon>
        <taxon>Actinomycetes</taxon>
        <taxon>Mycobacteriales</taxon>
        <taxon>Mycobacteriaceae</taxon>
        <taxon>Mycolicibacterium</taxon>
    </lineage>
</organism>
<evidence type="ECO:0000313" key="3">
    <source>
        <dbReference type="Proteomes" id="UP000466681"/>
    </source>
</evidence>
<evidence type="ECO:0000313" key="2">
    <source>
        <dbReference type="EMBL" id="BBX04672.1"/>
    </source>
</evidence>
<keyword evidence="1" id="KW-0472">Membrane</keyword>
<feature type="transmembrane region" description="Helical" evidence="1">
    <location>
        <begin position="56"/>
        <end position="76"/>
    </location>
</feature>
<protein>
    <recommendedName>
        <fullName evidence="4">DUF4386 family protein</fullName>
    </recommendedName>
</protein>
<keyword evidence="1" id="KW-1133">Transmembrane helix</keyword>
<keyword evidence="3" id="KW-1185">Reference proteome</keyword>
<sequence length="222" mass="23368">MAEHWIRWGGVAGLGSIAVTGVAAAVVGKQLPPSAGDEEIHAFFVDHHATLVTQGWLIALAVSMLVWFALAVRRVLHRAEASRSLGDLFFVGWAVFASMMLVAMAIQIVVARAADRLSPHAVRVVGFDFGLALVELAGFSIGSAAIAYAMCVFQRGALPRWTAWLAVVAAALNLIGTLGVLVATDLPAAASWATVWIPSLATMIWYLGVSVVLVRLPASKGG</sequence>
<gene>
    <name evidence="2" type="ORF">MMOR_56080</name>
</gene>
<dbReference type="KEGG" id="mmor:MMOR_56080"/>
<dbReference type="RefSeq" id="WP_083157352.1">
    <property type="nucleotide sequence ID" value="NZ_AP022560.1"/>
</dbReference>
<accession>A0AAD1HG01</accession>
<reference evidence="2 3" key="1">
    <citation type="journal article" date="2019" name="Emerg. Microbes Infect.">
        <title>Comprehensive subspecies identification of 175 nontuberculous mycobacteria species based on 7547 genomic profiles.</title>
        <authorList>
            <person name="Matsumoto Y."/>
            <person name="Kinjo T."/>
            <person name="Motooka D."/>
            <person name="Nabeya D."/>
            <person name="Jung N."/>
            <person name="Uechi K."/>
            <person name="Horii T."/>
            <person name="Iida T."/>
            <person name="Fujita J."/>
            <person name="Nakamura S."/>
        </authorList>
    </citation>
    <scope>NUCLEOTIDE SEQUENCE [LARGE SCALE GENOMIC DNA]</scope>
    <source>
        <strain evidence="2 3">JCM 6375</strain>
    </source>
</reference>
<evidence type="ECO:0000256" key="1">
    <source>
        <dbReference type="SAM" id="Phobius"/>
    </source>
</evidence>
<dbReference type="AlphaFoldDB" id="A0AAD1HG01"/>
<evidence type="ECO:0008006" key="4">
    <source>
        <dbReference type="Google" id="ProtNLM"/>
    </source>
</evidence>
<name>A0AAD1HG01_9MYCO</name>
<dbReference type="Proteomes" id="UP000466681">
    <property type="component" value="Chromosome"/>
</dbReference>